<evidence type="ECO:0000256" key="2">
    <source>
        <dbReference type="ARBA" id="ARBA00022574"/>
    </source>
</evidence>
<keyword evidence="2 5" id="KW-0853">WD repeat</keyword>
<dbReference type="SUPFAM" id="SSF50978">
    <property type="entry name" value="WD40 repeat-like"/>
    <property type="match status" value="1"/>
</dbReference>
<dbReference type="PANTHER" id="PTHR19932">
    <property type="entry name" value="WD REPEAT AND HMG-BOX DNA BINDING PROTEIN"/>
    <property type="match status" value="1"/>
</dbReference>
<evidence type="ECO:0000259" key="9">
    <source>
        <dbReference type="Pfam" id="PF24817"/>
    </source>
</evidence>
<evidence type="ECO:0000259" key="8">
    <source>
        <dbReference type="Pfam" id="PF20946"/>
    </source>
</evidence>
<dbReference type="InterPro" id="IPR001680">
    <property type="entry name" value="WD40_rpt"/>
</dbReference>
<protein>
    <submittedName>
        <fullName evidence="10">WD repeat and HMG-box DNA-binding protein 1-like</fullName>
    </submittedName>
</protein>
<proteinExistence type="evidence at transcript level"/>
<dbReference type="PROSITE" id="PS50294">
    <property type="entry name" value="WD_REPEATS_REGION"/>
    <property type="match status" value="2"/>
</dbReference>
<evidence type="ECO:0000256" key="1">
    <source>
        <dbReference type="ARBA" id="ARBA00004123"/>
    </source>
</evidence>
<evidence type="ECO:0000313" key="10">
    <source>
        <dbReference type="EMBL" id="CAB3267679.1"/>
    </source>
</evidence>
<reference evidence="10" key="1">
    <citation type="submission" date="2020-04" db="EMBL/GenBank/DDBJ databases">
        <authorList>
            <person name="Neveu A P."/>
        </authorList>
    </citation>
    <scope>NUCLEOTIDE SEQUENCE</scope>
    <source>
        <tissue evidence="10">Whole embryo</tissue>
    </source>
</reference>
<feature type="domain" description="WDHD1/CFT4 second beta-propeller" evidence="7">
    <location>
        <begin position="436"/>
        <end position="722"/>
    </location>
</feature>
<sequence length="1162" mass="128195">MTSEDLTIRIGHSDGLTDMCYDDSGKYLVSCGFDGSVKIWKGVDDDEPKTLRLGDQVHSVAIKGATLYVGSDNNSVDRYEFPKGEPDGILARFTGTPTCLAVSESKKYVAAGSSDFDLKVMLMETGKQKCFLGHQAPILSVSLDPMDEYLASMSCDGTMKVWNLSNQESVTSISVVKPSNDVGNSESMGKICWRPATGEDIAVPVADGVAIYSRITWQCAQSFKTDVCSTMFQCCAFSLCGRFVAGGTADGWIVVWDAETQECVRTQQSPHKASICSIAWNPQENNSLAFSDVHGQIGVLDNVVLSEQPTKKPSDQNDIDALFDDEDDNMMVDLMAEEDKPKDEVIPSTKKNKHIFDDSDNESESASRKGSQLPDLPPIPSTLDVFGEDNLDLAPPSIPPPGGVSKPLLDDDASSVATAQTGTVLTKAQPSSMQPPFQPGSTPVHLSHRFMVWNSVGIIRCYNDEIEHAIDIEFHDAQTHHPLHLSNNERFTMADLSQHAAVLATESDGDTVSKLKCVHFSSWDNNKQWSVDMPEGEDIQAVTIGDYWIAVCTDAMQVRLFALGGTQRQIFSLPGPVVAMAAHTDQLSIAYHITQGFSTNQCLGFMLLEVGAGSGCKAKKVVGGQPLPISNASTLTWIGFTCEGTPATVDSTGIVRLMNRSFCGTWVNVLNTKQATKSRYDHYWVVGLHQDPQQVRCILCKGLSYPQTLPRPTLTVLQYKMPYCDMENDKGTYEEEYWRTRLMSSFTDYLTSRGYEEDAETKQKYELNAQRTLMKLFALLCKTDQEFEAHEVCGLMPSASSVNLAIKYASRIRKIMLAQRLSEVAQEKAQDEMEAAIRKQKKENQGVDEEDSDEDVEDFRDELRSGYSASETEWTKARSQQAAVTPSQASRFTDRDTDVEVVTSQRSVAEPEQEIKPKPGRSLSSQLAGTRRNPFKKSTSAASSPAIKSQTTPSSAPTSGSVLDNIKRTTPTQQRRGPVISDSGSRKSKGKDSAKTPKSGQSTLFSTKLNLTSTPKPKKQVQRCKKDDNEECDIPTLKEKLNGQRKNSGVQLYIEENLALIQQENPDVDGVDARKIAIQAFRDLTPEDRTVWNDRAKATQPPDVPVAQKRKHVSEEEEYDNSENAPPTNETEGLEKPKLKKIKDSEMDARSKLSAFSYQAQE</sequence>
<keyword evidence="10" id="KW-0238">DNA-binding</keyword>
<feature type="compositionally biased region" description="Polar residues" evidence="6">
    <location>
        <begin position="1122"/>
        <end position="1131"/>
    </location>
</feature>
<dbReference type="InterPro" id="IPR048591">
    <property type="entry name" value="WDHD1/CFT4_hel"/>
</dbReference>
<keyword evidence="4" id="KW-0539">Nucleus</keyword>
<feature type="region of interest" description="Disordered" evidence="6">
    <location>
        <begin position="1084"/>
        <end position="1162"/>
    </location>
</feature>
<feature type="compositionally biased region" description="Acidic residues" evidence="6">
    <location>
        <begin position="846"/>
        <end position="860"/>
    </location>
</feature>
<dbReference type="SUPFAM" id="SSF50993">
    <property type="entry name" value="Peptidase/esterase 'gauge' domain"/>
    <property type="match status" value="1"/>
</dbReference>
<organism evidence="10">
    <name type="scientific">Phallusia mammillata</name>
    <dbReference type="NCBI Taxonomy" id="59560"/>
    <lineage>
        <taxon>Eukaryota</taxon>
        <taxon>Metazoa</taxon>
        <taxon>Chordata</taxon>
        <taxon>Tunicata</taxon>
        <taxon>Ascidiacea</taxon>
        <taxon>Phlebobranchia</taxon>
        <taxon>Ascidiidae</taxon>
        <taxon>Phallusia</taxon>
    </lineage>
</organism>
<dbReference type="GO" id="GO:0043596">
    <property type="term" value="C:nuclear replication fork"/>
    <property type="evidence" value="ECO:0007669"/>
    <property type="project" value="TreeGrafter"/>
</dbReference>
<dbReference type="PROSITE" id="PS50082">
    <property type="entry name" value="WD_REPEATS_2"/>
    <property type="match status" value="2"/>
</dbReference>
<dbReference type="InterPro" id="IPR022100">
    <property type="entry name" value="WDHD1/CFT4_beta-prop_2nd"/>
</dbReference>
<feature type="compositionally biased region" description="Polar residues" evidence="6">
    <location>
        <begin position="867"/>
        <end position="891"/>
    </location>
</feature>
<dbReference type="AlphaFoldDB" id="A0A6F9DX15"/>
<dbReference type="Pfam" id="PF12341">
    <property type="entry name" value="Mcl1_mid"/>
    <property type="match status" value="1"/>
</dbReference>
<evidence type="ECO:0000256" key="4">
    <source>
        <dbReference type="ARBA" id="ARBA00023242"/>
    </source>
</evidence>
<dbReference type="GO" id="GO:0003677">
    <property type="term" value="F:DNA binding"/>
    <property type="evidence" value="ECO:0007669"/>
    <property type="project" value="UniProtKB-KW"/>
</dbReference>
<feature type="compositionally biased region" description="Polar residues" evidence="6">
    <location>
        <begin position="936"/>
        <end position="975"/>
    </location>
</feature>
<dbReference type="Gene3D" id="2.130.10.10">
    <property type="entry name" value="YVTN repeat-like/Quinoprotein amine dehydrogenase"/>
    <property type="match status" value="2"/>
</dbReference>
<evidence type="ECO:0000259" key="7">
    <source>
        <dbReference type="Pfam" id="PF12341"/>
    </source>
</evidence>
<dbReference type="InterPro" id="IPR057646">
    <property type="entry name" value="WD40_WDHD1_1st"/>
</dbReference>
<name>A0A6F9DX15_9ASCI</name>
<dbReference type="Pfam" id="PF20946">
    <property type="entry name" value="Ctf4_C"/>
    <property type="match status" value="1"/>
</dbReference>
<feature type="domain" description="WDHD1 first WD40" evidence="9">
    <location>
        <begin position="9"/>
        <end position="299"/>
    </location>
</feature>
<dbReference type="GO" id="GO:0003682">
    <property type="term" value="F:chromatin binding"/>
    <property type="evidence" value="ECO:0007669"/>
    <property type="project" value="TreeGrafter"/>
</dbReference>
<feature type="compositionally biased region" description="Polar residues" evidence="6">
    <location>
        <begin position="996"/>
        <end position="1015"/>
    </location>
</feature>
<dbReference type="CDD" id="cd00200">
    <property type="entry name" value="WD40"/>
    <property type="match status" value="1"/>
</dbReference>
<dbReference type="Gene3D" id="1.10.30.10">
    <property type="entry name" value="High mobility group box domain"/>
    <property type="match status" value="1"/>
</dbReference>
<gene>
    <name evidence="10" type="primary">Wdhd1</name>
</gene>
<dbReference type="GO" id="GO:0000278">
    <property type="term" value="P:mitotic cell cycle"/>
    <property type="evidence" value="ECO:0007669"/>
    <property type="project" value="TreeGrafter"/>
</dbReference>
<dbReference type="InterPro" id="IPR036910">
    <property type="entry name" value="HMG_box_dom_sf"/>
</dbReference>
<keyword evidence="3" id="KW-0677">Repeat</keyword>
<comment type="subcellular location">
    <subcellularLocation>
        <location evidence="1">Nucleus</location>
    </subcellularLocation>
</comment>
<dbReference type="EMBL" id="LR791817">
    <property type="protein sequence ID" value="CAB3267679.1"/>
    <property type="molecule type" value="mRNA"/>
</dbReference>
<feature type="repeat" description="WD" evidence="5">
    <location>
        <begin position="131"/>
        <end position="172"/>
    </location>
</feature>
<feature type="repeat" description="WD" evidence="5">
    <location>
        <begin position="9"/>
        <end position="41"/>
    </location>
</feature>
<dbReference type="PANTHER" id="PTHR19932:SF10">
    <property type="entry name" value="WD REPEAT AND HMG-BOX DNA-BINDING PROTEIN 1"/>
    <property type="match status" value="1"/>
</dbReference>
<feature type="domain" description="WDHD1/CFT4 helical bundle" evidence="8">
    <location>
        <begin position="732"/>
        <end position="830"/>
    </location>
</feature>
<evidence type="ECO:0000256" key="3">
    <source>
        <dbReference type="ARBA" id="ARBA00022737"/>
    </source>
</evidence>
<dbReference type="GO" id="GO:0006281">
    <property type="term" value="P:DNA repair"/>
    <property type="evidence" value="ECO:0007669"/>
    <property type="project" value="TreeGrafter"/>
</dbReference>
<dbReference type="InterPro" id="IPR015943">
    <property type="entry name" value="WD40/YVTN_repeat-like_dom_sf"/>
</dbReference>
<feature type="compositionally biased region" description="Basic and acidic residues" evidence="6">
    <location>
        <begin position="1133"/>
        <end position="1151"/>
    </location>
</feature>
<evidence type="ECO:0000256" key="6">
    <source>
        <dbReference type="SAM" id="MobiDB-lite"/>
    </source>
</evidence>
<dbReference type="InterPro" id="IPR019775">
    <property type="entry name" value="WD40_repeat_CS"/>
</dbReference>
<accession>A0A6F9DX15</accession>
<feature type="compositionally biased region" description="Basic and acidic residues" evidence="6">
    <location>
        <begin position="1084"/>
        <end position="1097"/>
    </location>
</feature>
<feature type="region of interest" description="Disordered" evidence="6">
    <location>
        <begin position="838"/>
        <end position="1030"/>
    </location>
</feature>
<feature type="region of interest" description="Disordered" evidence="6">
    <location>
        <begin position="337"/>
        <end position="404"/>
    </location>
</feature>
<dbReference type="GO" id="GO:0006261">
    <property type="term" value="P:DNA-templated DNA replication"/>
    <property type="evidence" value="ECO:0007669"/>
    <property type="project" value="InterPro"/>
</dbReference>
<dbReference type="Pfam" id="PF24817">
    <property type="entry name" value="WD40_WDHD1_1st"/>
    <property type="match status" value="1"/>
</dbReference>
<dbReference type="InterPro" id="IPR055339">
    <property type="entry name" value="HMG-box_WDHD1"/>
</dbReference>
<dbReference type="CDD" id="cd21993">
    <property type="entry name" value="HMG-box_WDHD1"/>
    <property type="match status" value="1"/>
</dbReference>
<dbReference type="PROSITE" id="PS00678">
    <property type="entry name" value="WD_REPEATS_1"/>
    <property type="match status" value="1"/>
</dbReference>
<evidence type="ECO:0000256" key="5">
    <source>
        <dbReference type="PROSITE-ProRule" id="PRU00221"/>
    </source>
</evidence>
<dbReference type="SMART" id="SM00320">
    <property type="entry name" value="WD40"/>
    <property type="match status" value="5"/>
</dbReference>
<dbReference type="InterPro" id="IPR036322">
    <property type="entry name" value="WD40_repeat_dom_sf"/>
</dbReference>